<protein>
    <submittedName>
        <fullName evidence="2">Uncharacterized protein</fullName>
    </submittedName>
</protein>
<sequence>MSEAAAVATSDNGEVRRIAAPTGCGSPLQANGGSGKQRPAHSSVRAASCSPHWPGAANYGQGELRSAEPVNTAGNPETVNLLSVMKDPFSSPMSCQSALVASEESDS</sequence>
<evidence type="ECO:0000313" key="2">
    <source>
        <dbReference type="EMBL" id="EMP25467.1"/>
    </source>
</evidence>
<evidence type="ECO:0000256" key="1">
    <source>
        <dbReference type="SAM" id="MobiDB-lite"/>
    </source>
</evidence>
<keyword evidence="3" id="KW-1185">Reference proteome</keyword>
<accession>M7BB63</accession>
<feature type="region of interest" description="Disordered" evidence="1">
    <location>
        <begin position="1"/>
        <end position="74"/>
    </location>
</feature>
<organism evidence="2 3">
    <name type="scientific">Chelonia mydas</name>
    <name type="common">Green sea-turtle</name>
    <name type="synonym">Chelonia agassizi</name>
    <dbReference type="NCBI Taxonomy" id="8469"/>
    <lineage>
        <taxon>Eukaryota</taxon>
        <taxon>Metazoa</taxon>
        <taxon>Chordata</taxon>
        <taxon>Craniata</taxon>
        <taxon>Vertebrata</taxon>
        <taxon>Euteleostomi</taxon>
        <taxon>Archelosauria</taxon>
        <taxon>Testudinata</taxon>
        <taxon>Testudines</taxon>
        <taxon>Cryptodira</taxon>
        <taxon>Durocryptodira</taxon>
        <taxon>Americhelydia</taxon>
        <taxon>Chelonioidea</taxon>
        <taxon>Cheloniidae</taxon>
        <taxon>Chelonia</taxon>
    </lineage>
</organism>
<proteinExistence type="predicted"/>
<dbReference type="AlphaFoldDB" id="M7BB63"/>
<evidence type="ECO:0000313" key="3">
    <source>
        <dbReference type="Proteomes" id="UP000031443"/>
    </source>
</evidence>
<reference evidence="3" key="1">
    <citation type="journal article" date="2013" name="Nat. Genet.">
        <title>The draft genomes of soft-shell turtle and green sea turtle yield insights into the development and evolution of the turtle-specific body plan.</title>
        <authorList>
            <person name="Wang Z."/>
            <person name="Pascual-Anaya J."/>
            <person name="Zadissa A."/>
            <person name="Li W."/>
            <person name="Niimura Y."/>
            <person name="Huang Z."/>
            <person name="Li C."/>
            <person name="White S."/>
            <person name="Xiong Z."/>
            <person name="Fang D."/>
            <person name="Wang B."/>
            <person name="Ming Y."/>
            <person name="Chen Y."/>
            <person name="Zheng Y."/>
            <person name="Kuraku S."/>
            <person name="Pignatelli M."/>
            <person name="Herrero J."/>
            <person name="Beal K."/>
            <person name="Nozawa M."/>
            <person name="Li Q."/>
            <person name="Wang J."/>
            <person name="Zhang H."/>
            <person name="Yu L."/>
            <person name="Shigenobu S."/>
            <person name="Wang J."/>
            <person name="Liu J."/>
            <person name="Flicek P."/>
            <person name="Searle S."/>
            <person name="Wang J."/>
            <person name="Kuratani S."/>
            <person name="Yin Y."/>
            <person name="Aken B."/>
            <person name="Zhang G."/>
            <person name="Irie N."/>
        </authorList>
    </citation>
    <scope>NUCLEOTIDE SEQUENCE [LARGE SCALE GENOMIC DNA]</scope>
</reference>
<name>M7BB63_CHEMY</name>
<gene>
    <name evidence="2" type="ORF">UY3_17487</name>
</gene>
<dbReference type="EMBL" id="KB589771">
    <property type="protein sequence ID" value="EMP25467.1"/>
    <property type="molecule type" value="Genomic_DNA"/>
</dbReference>
<dbReference type="Proteomes" id="UP000031443">
    <property type="component" value="Unassembled WGS sequence"/>
</dbReference>